<dbReference type="InterPro" id="IPR023603">
    <property type="entry name" value="Low_specificity_L-TA-like"/>
</dbReference>
<evidence type="ECO:0000256" key="3">
    <source>
        <dbReference type="ARBA" id="ARBA00022898"/>
    </source>
</evidence>
<protein>
    <submittedName>
        <fullName evidence="7">Aminotransferase class I/II-fold pyridoxal phosphate-dependent enzyme</fullName>
    </submittedName>
</protein>
<evidence type="ECO:0000256" key="1">
    <source>
        <dbReference type="ARBA" id="ARBA00001933"/>
    </source>
</evidence>
<name>A0A7J5E5N4_NOCSI</name>
<dbReference type="InterPro" id="IPR015421">
    <property type="entry name" value="PyrdxlP-dep_Trfase_major"/>
</dbReference>
<evidence type="ECO:0000256" key="5">
    <source>
        <dbReference type="PIRSR" id="PIRSR017617-1"/>
    </source>
</evidence>
<evidence type="ECO:0000256" key="2">
    <source>
        <dbReference type="ARBA" id="ARBA00006966"/>
    </source>
</evidence>
<dbReference type="Gene3D" id="3.40.640.10">
    <property type="entry name" value="Type I PLP-dependent aspartate aminotransferase-like (Major domain)"/>
    <property type="match status" value="1"/>
</dbReference>
<dbReference type="EMBL" id="WBVM01000001">
    <property type="protein sequence ID" value="KAB2813559.1"/>
    <property type="molecule type" value="Genomic_DNA"/>
</dbReference>
<keyword evidence="7" id="KW-0032">Aminotransferase</keyword>
<dbReference type="AlphaFoldDB" id="A0A7J5E5N4"/>
<keyword evidence="3" id="KW-0663">Pyridoxal phosphate</keyword>
<dbReference type="InterPro" id="IPR001597">
    <property type="entry name" value="ArAA_b-elim_lyase/Thr_aldolase"/>
</dbReference>
<dbReference type="GO" id="GO:0006567">
    <property type="term" value="P:L-threonine catabolic process"/>
    <property type="evidence" value="ECO:0007669"/>
    <property type="project" value="TreeGrafter"/>
</dbReference>
<dbReference type="GO" id="GO:0008732">
    <property type="term" value="F:L-allo-threonine aldolase activity"/>
    <property type="evidence" value="ECO:0007669"/>
    <property type="project" value="TreeGrafter"/>
</dbReference>
<dbReference type="PANTHER" id="PTHR48097">
    <property type="entry name" value="L-THREONINE ALDOLASE-RELATED"/>
    <property type="match status" value="1"/>
</dbReference>
<evidence type="ECO:0000259" key="6">
    <source>
        <dbReference type="Pfam" id="PF01212"/>
    </source>
</evidence>
<sequence>MRRAMAEAEVGDDVYGDDPTVNDLQRACAALLGKEAALFVPSGSMGNLVAIAAQCGGRGDGVAVELLCDTGAHVLNHEGGGLGLLPLTPCALPAPGGVVPADVLAARIRAGDDHAPRTALLSVEITHTSLGGTVPDRAAYAATAQAARERGVAVHVDGARLFNAVVASGVSAAQWADPADTVSICFSKGLGAPAGAMVAGRAEVVERARLWRKRLGGAMRQTGVLAAAAAVALDEGPAHLAEDHARAAWLATTLAERFPGSVDPADVHTNIVHVACGPLGVPAPVLVPALTARGLLTKAYDDRTLRLVTHRDLAPGDPAAAVDLLTRVIGELT</sequence>
<dbReference type="Gene3D" id="3.90.1150.10">
    <property type="entry name" value="Aspartate Aminotransferase, domain 1"/>
    <property type="match status" value="1"/>
</dbReference>
<keyword evidence="4" id="KW-0456">Lyase</keyword>
<dbReference type="PANTHER" id="PTHR48097:SF9">
    <property type="entry name" value="L-THREONINE ALDOLASE"/>
    <property type="match status" value="1"/>
</dbReference>
<feature type="domain" description="Aromatic amino acid beta-eliminating lyase/threonine aldolase" evidence="6">
    <location>
        <begin position="1"/>
        <end position="275"/>
    </location>
</feature>
<proteinExistence type="inferred from homology"/>
<dbReference type="InterPro" id="IPR015422">
    <property type="entry name" value="PyrdxlP-dep_Trfase_small"/>
</dbReference>
<dbReference type="SUPFAM" id="SSF53383">
    <property type="entry name" value="PLP-dependent transferases"/>
    <property type="match status" value="1"/>
</dbReference>
<evidence type="ECO:0000313" key="7">
    <source>
        <dbReference type="EMBL" id="KAB2813559.1"/>
    </source>
</evidence>
<evidence type="ECO:0000256" key="4">
    <source>
        <dbReference type="ARBA" id="ARBA00023239"/>
    </source>
</evidence>
<dbReference type="GO" id="GO:0008483">
    <property type="term" value="F:transaminase activity"/>
    <property type="evidence" value="ECO:0007669"/>
    <property type="project" value="UniProtKB-KW"/>
</dbReference>
<dbReference type="NCBIfam" id="NF041359">
    <property type="entry name" value="GntG_guanitoxin"/>
    <property type="match status" value="1"/>
</dbReference>
<dbReference type="GO" id="GO:0006545">
    <property type="term" value="P:glycine biosynthetic process"/>
    <property type="evidence" value="ECO:0007669"/>
    <property type="project" value="TreeGrafter"/>
</dbReference>
<feature type="modified residue" description="N6-(pyridoxal phosphate)lysine" evidence="5">
    <location>
        <position position="188"/>
    </location>
</feature>
<comment type="cofactor">
    <cofactor evidence="1">
        <name>pyridoxal 5'-phosphate</name>
        <dbReference type="ChEBI" id="CHEBI:597326"/>
    </cofactor>
</comment>
<organism evidence="7 8">
    <name type="scientific">Nocardioides simplex</name>
    <name type="common">Arthrobacter simplex</name>
    <dbReference type="NCBI Taxonomy" id="2045"/>
    <lineage>
        <taxon>Bacteria</taxon>
        <taxon>Bacillati</taxon>
        <taxon>Actinomycetota</taxon>
        <taxon>Actinomycetes</taxon>
        <taxon>Propionibacteriales</taxon>
        <taxon>Nocardioidaceae</taxon>
        <taxon>Pimelobacter</taxon>
    </lineage>
</organism>
<gene>
    <name evidence="7" type="ORF">F9L07_14600</name>
</gene>
<comment type="caution">
    <text evidence="7">The sequence shown here is derived from an EMBL/GenBank/DDBJ whole genome shotgun (WGS) entry which is preliminary data.</text>
</comment>
<dbReference type="GO" id="GO:0005829">
    <property type="term" value="C:cytosol"/>
    <property type="evidence" value="ECO:0007669"/>
    <property type="project" value="TreeGrafter"/>
</dbReference>
<reference evidence="7 8" key="1">
    <citation type="submission" date="2019-09" db="EMBL/GenBank/DDBJ databases">
        <title>Pimelobacter sp. isolated from Paulinella.</title>
        <authorList>
            <person name="Jeong S.E."/>
        </authorList>
    </citation>
    <scope>NUCLEOTIDE SEQUENCE [LARGE SCALE GENOMIC DNA]</scope>
    <source>
        <strain evidence="7 8">Pch-N</strain>
    </source>
</reference>
<accession>A0A7J5E5N4</accession>
<dbReference type="Pfam" id="PF01212">
    <property type="entry name" value="Beta_elim_lyase"/>
    <property type="match status" value="1"/>
</dbReference>
<dbReference type="Proteomes" id="UP000449906">
    <property type="component" value="Unassembled WGS sequence"/>
</dbReference>
<keyword evidence="7" id="KW-0808">Transferase</keyword>
<evidence type="ECO:0000313" key="8">
    <source>
        <dbReference type="Proteomes" id="UP000449906"/>
    </source>
</evidence>
<comment type="similarity">
    <text evidence="2">Belongs to the threonine aldolase family.</text>
</comment>
<dbReference type="InterPro" id="IPR015424">
    <property type="entry name" value="PyrdxlP-dep_Trfase"/>
</dbReference>
<dbReference type="PIRSF" id="PIRSF017617">
    <property type="entry name" value="Thr_aldolase"/>
    <property type="match status" value="1"/>
</dbReference>
<dbReference type="FunFam" id="3.40.640.10:FF:000030">
    <property type="entry name" value="Low-specificity L-threonine aldolase"/>
    <property type="match status" value="1"/>
</dbReference>